<proteinExistence type="predicted"/>
<sequence>MVEHETQGCASCGFPSYAGHVTSCQIANRNESAEEAASEDDRKKFFALFYKVYGITDDLSRRIQLDLKYFDRLPRSIFGEGVRGGERRIFQIHDQEQNVIAGAELVMGENGDRKEAYFGHKIVDEGHRGRDLGHVLVDKRLQIATESGCVEAWSLVEQDNIAALRSITKDGFLIRGNGITKNGGEASRDTYYVSRNLTQEPATPLPFADIKSIRHAETTDQLMGEKILIALGNKALTQEAFNNGYFGRQVVLPKDSETITQPMILMEKTVNVARNTPEE</sequence>
<gene>
    <name evidence="2" type="ORF">A3J43_01360</name>
</gene>
<dbReference type="GO" id="GO:0016747">
    <property type="term" value="F:acyltransferase activity, transferring groups other than amino-acyl groups"/>
    <property type="evidence" value="ECO:0007669"/>
    <property type="project" value="InterPro"/>
</dbReference>
<dbReference type="InterPro" id="IPR016181">
    <property type="entry name" value="Acyl_CoA_acyltransferase"/>
</dbReference>
<evidence type="ECO:0000259" key="1">
    <source>
        <dbReference type="PROSITE" id="PS51186"/>
    </source>
</evidence>
<dbReference type="SUPFAM" id="SSF55729">
    <property type="entry name" value="Acyl-CoA N-acyltransferases (Nat)"/>
    <property type="match status" value="1"/>
</dbReference>
<dbReference type="Pfam" id="PF00583">
    <property type="entry name" value="Acetyltransf_1"/>
    <property type="match status" value="1"/>
</dbReference>
<comment type="caution">
    <text evidence="2">The sequence shown here is derived from an EMBL/GenBank/DDBJ whole genome shotgun (WGS) entry which is preliminary data.</text>
</comment>
<dbReference type="Proteomes" id="UP000176604">
    <property type="component" value="Unassembled WGS sequence"/>
</dbReference>
<dbReference type="AlphaFoldDB" id="A0A1F7UMQ1"/>
<dbReference type="PROSITE" id="PS51186">
    <property type="entry name" value="GNAT"/>
    <property type="match status" value="1"/>
</dbReference>
<dbReference type="InterPro" id="IPR000182">
    <property type="entry name" value="GNAT_dom"/>
</dbReference>
<protein>
    <recommendedName>
        <fullName evidence="1">N-acetyltransferase domain-containing protein</fullName>
    </recommendedName>
</protein>
<dbReference type="Gene3D" id="3.40.630.30">
    <property type="match status" value="1"/>
</dbReference>
<dbReference type="EMBL" id="MGEF01000019">
    <property type="protein sequence ID" value="OGL79034.1"/>
    <property type="molecule type" value="Genomic_DNA"/>
</dbReference>
<evidence type="ECO:0000313" key="2">
    <source>
        <dbReference type="EMBL" id="OGL79034.1"/>
    </source>
</evidence>
<name>A0A1F7UMQ1_9BACT</name>
<accession>A0A1F7UMQ1</accession>
<evidence type="ECO:0000313" key="3">
    <source>
        <dbReference type="Proteomes" id="UP000176604"/>
    </source>
</evidence>
<feature type="domain" description="N-acetyltransferase" evidence="1">
    <location>
        <begin position="50"/>
        <end position="198"/>
    </location>
</feature>
<organism evidence="2 3">
    <name type="scientific">Candidatus Uhrbacteria bacterium RIFCSPHIGHO2_12_FULL_54_23</name>
    <dbReference type="NCBI Taxonomy" id="1802397"/>
    <lineage>
        <taxon>Bacteria</taxon>
        <taxon>Candidatus Uhriibacteriota</taxon>
    </lineage>
</organism>
<reference evidence="2 3" key="1">
    <citation type="journal article" date="2016" name="Nat. Commun.">
        <title>Thousands of microbial genomes shed light on interconnected biogeochemical processes in an aquifer system.</title>
        <authorList>
            <person name="Anantharaman K."/>
            <person name="Brown C.T."/>
            <person name="Hug L.A."/>
            <person name="Sharon I."/>
            <person name="Castelle C.J."/>
            <person name="Probst A.J."/>
            <person name="Thomas B.C."/>
            <person name="Singh A."/>
            <person name="Wilkins M.J."/>
            <person name="Karaoz U."/>
            <person name="Brodie E.L."/>
            <person name="Williams K.H."/>
            <person name="Hubbard S.S."/>
            <person name="Banfield J.F."/>
        </authorList>
    </citation>
    <scope>NUCLEOTIDE SEQUENCE [LARGE SCALE GENOMIC DNA]</scope>
</reference>